<feature type="compositionally biased region" description="Polar residues" evidence="1">
    <location>
        <begin position="158"/>
        <end position="174"/>
    </location>
</feature>
<feature type="region of interest" description="Disordered" evidence="1">
    <location>
        <begin position="103"/>
        <end position="195"/>
    </location>
</feature>
<dbReference type="OrthoDB" id="766386at2759"/>
<gene>
    <name evidence="3" type="ORF">STAS_03973</name>
</gene>
<dbReference type="Pfam" id="PF07839">
    <property type="entry name" value="CaM_binding"/>
    <property type="match status" value="1"/>
</dbReference>
<comment type="caution">
    <text evidence="3">The sequence shown here is derived from an EMBL/GenBank/DDBJ whole genome shotgun (WGS) entry which is preliminary data.</text>
</comment>
<dbReference type="InterPro" id="IPR012417">
    <property type="entry name" value="CaM-bd_dom_pln"/>
</dbReference>
<reference evidence="4" key="1">
    <citation type="journal article" date="2019" name="Curr. Biol.">
        <title>Genome Sequence of Striga asiatica Provides Insight into the Evolution of Plant Parasitism.</title>
        <authorList>
            <person name="Yoshida S."/>
            <person name="Kim S."/>
            <person name="Wafula E.K."/>
            <person name="Tanskanen J."/>
            <person name="Kim Y.M."/>
            <person name="Honaas L."/>
            <person name="Yang Z."/>
            <person name="Spallek T."/>
            <person name="Conn C.E."/>
            <person name="Ichihashi Y."/>
            <person name="Cheong K."/>
            <person name="Cui S."/>
            <person name="Der J.P."/>
            <person name="Gundlach H."/>
            <person name="Jiao Y."/>
            <person name="Hori C."/>
            <person name="Ishida J.K."/>
            <person name="Kasahara H."/>
            <person name="Kiba T."/>
            <person name="Kim M.S."/>
            <person name="Koo N."/>
            <person name="Laohavisit A."/>
            <person name="Lee Y.H."/>
            <person name="Lumba S."/>
            <person name="McCourt P."/>
            <person name="Mortimer J.C."/>
            <person name="Mutuku J.M."/>
            <person name="Nomura T."/>
            <person name="Sasaki-Sekimoto Y."/>
            <person name="Seto Y."/>
            <person name="Wang Y."/>
            <person name="Wakatake T."/>
            <person name="Sakakibara H."/>
            <person name="Demura T."/>
            <person name="Yamaguchi S."/>
            <person name="Yoneyama K."/>
            <person name="Manabe R.I."/>
            <person name="Nelson D.C."/>
            <person name="Schulman A.H."/>
            <person name="Timko M.P."/>
            <person name="dePamphilis C.W."/>
            <person name="Choi D."/>
            <person name="Shirasu K."/>
        </authorList>
    </citation>
    <scope>NUCLEOTIDE SEQUENCE [LARGE SCALE GENOMIC DNA]</scope>
    <source>
        <strain evidence="4">cv. UVA1</strain>
    </source>
</reference>
<feature type="compositionally biased region" description="Polar residues" evidence="1">
    <location>
        <begin position="112"/>
        <end position="122"/>
    </location>
</feature>
<protein>
    <submittedName>
        <fullName evidence="3">Plant calmodulin-binding protein-related</fullName>
    </submittedName>
</protein>
<dbReference type="PANTHER" id="PTHR33349:SF41">
    <property type="entry name" value="EMB|CAB62594.1"/>
    <property type="match status" value="1"/>
</dbReference>
<evidence type="ECO:0000259" key="2">
    <source>
        <dbReference type="SMART" id="SM01054"/>
    </source>
</evidence>
<evidence type="ECO:0000313" key="3">
    <source>
        <dbReference type="EMBL" id="GER28205.1"/>
    </source>
</evidence>
<keyword evidence="4" id="KW-1185">Reference proteome</keyword>
<dbReference type="Proteomes" id="UP000325081">
    <property type="component" value="Unassembled WGS sequence"/>
</dbReference>
<dbReference type="EMBL" id="BKCP01002336">
    <property type="protein sequence ID" value="GER28205.1"/>
    <property type="molecule type" value="Genomic_DNA"/>
</dbReference>
<dbReference type="AlphaFoldDB" id="A0A5A7P5J4"/>
<proteinExistence type="predicted"/>
<feature type="compositionally biased region" description="Basic and acidic residues" evidence="1">
    <location>
        <begin position="184"/>
        <end position="195"/>
    </location>
</feature>
<evidence type="ECO:0000256" key="1">
    <source>
        <dbReference type="SAM" id="MobiDB-lite"/>
    </source>
</evidence>
<organism evidence="3 4">
    <name type="scientific">Striga asiatica</name>
    <name type="common">Asiatic witchweed</name>
    <name type="synonym">Buchnera asiatica</name>
    <dbReference type="NCBI Taxonomy" id="4170"/>
    <lineage>
        <taxon>Eukaryota</taxon>
        <taxon>Viridiplantae</taxon>
        <taxon>Streptophyta</taxon>
        <taxon>Embryophyta</taxon>
        <taxon>Tracheophyta</taxon>
        <taxon>Spermatophyta</taxon>
        <taxon>Magnoliopsida</taxon>
        <taxon>eudicotyledons</taxon>
        <taxon>Gunneridae</taxon>
        <taxon>Pentapetalae</taxon>
        <taxon>asterids</taxon>
        <taxon>lamiids</taxon>
        <taxon>Lamiales</taxon>
        <taxon>Orobanchaceae</taxon>
        <taxon>Buchnereae</taxon>
        <taxon>Striga</taxon>
    </lineage>
</organism>
<dbReference type="SMART" id="SM01054">
    <property type="entry name" value="CaM_binding"/>
    <property type="match status" value="1"/>
</dbReference>
<sequence length="363" mass="41372">MPIQSIDTPMNLEKINPRADYLRRKSTGNSTIQTKPQRRSLTGKASIKTYEPNSTPQTYLEALTGSCHDFCKYGIKRALPVKPWRPVGRKLDKNENFLPLKISSEDQRGKRISTSPRKQQPTVLVKPEPRKIDAFGKQPKKPFLKSASNARNDKKSSFSHASGSVSPTNIINNKSFRKKTTKNGAEKTEREKTRVEDVPEKIIHVIEFKPEDEDHYKDSAQESNNYITFTNLTTNQNLTFTLIEENQKMATRGSRVTIPKVEEKDMAPKRMKFRKGKVVEIENGKSVSTNRSLRKLTSEDKFVNEKNDKKIVLRHRAMEPKDANLVLTNIMIEETASKLVKRKMSKVKALVGAFESVINIQDS</sequence>
<evidence type="ECO:0000313" key="4">
    <source>
        <dbReference type="Proteomes" id="UP000325081"/>
    </source>
</evidence>
<dbReference type="GO" id="GO:0005516">
    <property type="term" value="F:calmodulin binding"/>
    <property type="evidence" value="ECO:0007669"/>
    <property type="project" value="InterPro"/>
</dbReference>
<feature type="domain" description="Calmodulin-binding" evidence="2">
    <location>
        <begin position="247"/>
        <end position="359"/>
    </location>
</feature>
<dbReference type="PANTHER" id="PTHR33349">
    <property type="entry name" value="EMB|CAB62594.1"/>
    <property type="match status" value="1"/>
</dbReference>
<name>A0A5A7P5J4_STRAF</name>
<accession>A0A5A7P5J4</accession>